<comment type="caution">
    <text evidence="2">The sequence shown here is derived from an EMBL/GenBank/DDBJ whole genome shotgun (WGS) entry which is preliminary data.</text>
</comment>
<evidence type="ECO:0000313" key="3">
    <source>
        <dbReference type="Proteomes" id="UP000252345"/>
    </source>
</evidence>
<dbReference type="RefSeq" id="WP_113853984.1">
    <property type="nucleotide sequence ID" value="NZ_PDCH01000019.1"/>
</dbReference>
<evidence type="ECO:0000313" key="2">
    <source>
        <dbReference type="EMBL" id="RBP98842.1"/>
    </source>
</evidence>
<evidence type="ECO:0008006" key="4">
    <source>
        <dbReference type="Google" id="ProtNLM"/>
    </source>
</evidence>
<gene>
    <name evidence="2" type="ORF">CRD59_07050</name>
</gene>
<feature type="compositionally biased region" description="Polar residues" evidence="1">
    <location>
        <begin position="179"/>
        <end position="188"/>
    </location>
</feature>
<feature type="compositionally biased region" description="Basic and acidic residues" evidence="1">
    <location>
        <begin position="210"/>
        <end position="220"/>
    </location>
</feature>
<name>A0A366KC77_9BIFI</name>
<dbReference type="Proteomes" id="UP000252345">
    <property type="component" value="Unassembled WGS sequence"/>
</dbReference>
<evidence type="ECO:0000256" key="1">
    <source>
        <dbReference type="SAM" id="MobiDB-lite"/>
    </source>
</evidence>
<feature type="compositionally biased region" description="Basic and acidic residues" evidence="1">
    <location>
        <begin position="232"/>
        <end position="248"/>
    </location>
</feature>
<feature type="compositionally biased region" description="Low complexity" evidence="1">
    <location>
        <begin position="273"/>
        <end position="301"/>
    </location>
</feature>
<dbReference type="AlphaFoldDB" id="A0A366KC77"/>
<keyword evidence="3" id="KW-1185">Reference proteome</keyword>
<feature type="region of interest" description="Disordered" evidence="1">
    <location>
        <begin position="139"/>
        <end position="220"/>
    </location>
</feature>
<protein>
    <recommendedName>
        <fullName evidence="4">Colicin transporter</fullName>
    </recommendedName>
</protein>
<reference evidence="2 3" key="1">
    <citation type="submission" date="2017-10" db="EMBL/GenBank/DDBJ databases">
        <title>Bifidobacterium xylocopum sp. nov. and Bifidobacterium aemilianum sp. nov., from the carpenter bee (Xylocopa violacea) digestive tract.</title>
        <authorList>
            <person name="Alberoni D."/>
            <person name="Baffoni L."/>
            <person name="Di Gioia D."/>
            <person name="Gaggia F."/>
            <person name="Biavati B."/>
        </authorList>
    </citation>
    <scope>NUCLEOTIDE SEQUENCE [LARGE SCALE GENOMIC DNA]</scope>
    <source>
        <strain evidence="2 3">XV2</strain>
    </source>
</reference>
<sequence>MNMRESTGGWAGYRLMPDRKTAKRAIIHSILGTTPPLPAPAAPSTKVMDNGTELVGSIQGDATGPALWKRLAVVVMAGVLLTAGVGGTVTACSNAHAANAVRDCTSARQDLTAAGREYKRAVRQWQTVSSKFNVSGKDGGAAADIPENPPACPVDGKAAKQRASEYAGKAGKLREESGKLNTRASSIQRDAAHDALKAKRDEAQSTLESSKGKVVDENTRENLRRSIAAADKMLEGKHGKTEHLERELAPMQTAIEAVRASVQAKSDQEAKAVQEQAAPQPQAPTQSQTMPTTPSPTYRPTTPSPTYRPNPQRAPLGGNAPAAPTPNQGWSVPAPSHDEGGLPDHL</sequence>
<accession>A0A366KC77</accession>
<proteinExistence type="predicted"/>
<organism evidence="2 3">
    <name type="scientific">Bifidobacterium xylocopae</name>
    <dbReference type="NCBI Taxonomy" id="2493119"/>
    <lineage>
        <taxon>Bacteria</taxon>
        <taxon>Bacillati</taxon>
        <taxon>Actinomycetota</taxon>
        <taxon>Actinomycetes</taxon>
        <taxon>Bifidobacteriales</taxon>
        <taxon>Bifidobacteriaceae</taxon>
        <taxon>Bifidobacterium</taxon>
    </lineage>
</organism>
<feature type="region of interest" description="Disordered" evidence="1">
    <location>
        <begin position="232"/>
        <end position="346"/>
    </location>
</feature>
<feature type="compositionally biased region" description="Basic and acidic residues" evidence="1">
    <location>
        <begin position="336"/>
        <end position="346"/>
    </location>
</feature>
<dbReference type="EMBL" id="PDCH01000019">
    <property type="protein sequence ID" value="RBP98842.1"/>
    <property type="molecule type" value="Genomic_DNA"/>
</dbReference>
<feature type="compositionally biased region" description="Basic and acidic residues" evidence="1">
    <location>
        <begin position="190"/>
        <end position="203"/>
    </location>
</feature>